<dbReference type="AlphaFoldDB" id="A0ABD1F8K6"/>
<evidence type="ECO:0000313" key="11">
    <source>
        <dbReference type="Proteomes" id="UP001566132"/>
    </source>
</evidence>
<feature type="chain" id="PRO_5044833927" evidence="7">
    <location>
        <begin position="18"/>
        <end position="859"/>
    </location>
</feature>
<dbReference type="SUPFAM" id="SSF49265">
    <property type="entry name" value="Fibronectin type III"/>
    <property type="match status" value="1"/>
</dbReference>
<dbReference type="Proteomes" id="UP001566132">
    <property type="component" value="Unassembled WGS sequence"/>
</dbReference>
<evidence type="ECO:0000256" key="7">
    <source>
        <dbReference type="SAM" id="SignalP"/>
    </source>
</evidence>
<dbReference type="InterPro" id="IPR013783">
    <property type="entry name" value="Ig-like_fold"/>
</dbReference>
<dbReference type="Pfam" id="PF00047">
    <property type="entry name" value="ig"/>
    <property type="match status" value="1"/>
</dbReference>
<dbReference type="InterPro" id="IPR013162">
    <property type="entry name" value="CD80_C2-set"/>
</dbReference>
<feature type="domain" description="Ig-like" evidence="8">
    <location>
        <begin position="359"/>
        <end position="451"/>
    </location>
</feature>
<evidence type="ECO:0000259" key="8">
    <source>
        <dbReference type="PROSITE" id="PS50835"/>
    </source>
</evidence>
<dbReference type="SMART" id="SM00408">
    <property type="entry name" value="IGc2"/>
    <property type="match status" value="4"/>
</dbReference>
<dbReference type="PROSITE" id="PS50853">
    <property type="entry name" value="FN3"/>
    <property type="match status" value="1"/>
</dbReference>
<dbReference type="PANTHER" id="PTHR23278:SF28">
    <property type="entry name" value="SIDESTEP IV, ISOFORM C"/>
    <property type="match status" value="1"/>
</dbReference>
<dbReference type="CDD" id="cd00063">
    <property type="entry name" value="FN3"/>
    <property type="match status" value="1"/>
</dbReference>
<reference evidence="10 11" key="1">
    <citation type="submission" date="2024-05" db="EMBL/GenBank/DDBJ databases">
        <title>Genetic variation in Jamaican populations of the coffee berry borer (Hypothenemus hampei).</title>
        <authorList>
            <person name="Errbii M."/>
            <person name="Myrie A."/>
        </authorList>
    </citation>
    <scope>NUCLEOTIDE SEQUENCE [LARGE SCALE GENOMIC DNA]</scope>
    <source>
        <strain evidence="10">JA-Hopewell-2020-01-JO</strain>
        <tissue evidence="10">Whole body</tissue>
    </source>
</reference>
<keyword evidence="2 6" id="KW-0812">Transmembrane</keyword>
<feature type="domain" description="Ig-like" evidence="8">
    <location>
        <begin position="13"/>
        <end position="150"/>
    </location>
</feature>
<dbReference type="PROSITE" id="PS50835">
    <property type="entry name" value="IG_LIKE"/>
    <property type="match status" value="5"/>
</dbReference>
<feature type="domain" description="Ig-like" evidence="8">
    <location>
        <begin position="155"/>
        <end position="253"/>
    </location>
</feature>
<dbReference type="SUPFAM" id="SSF48726">
    <property type="entry name" value="Immunoglobulin"/>
    <property type="match status" value="5"/>
</dbReference>
<evidence type="ECO:0000256" key="6">
    <source>
        <dbReference type="SAM" id="Phobius"/>
    </source>
</evidence>
<dbReference type="InterPro" id="IPR036116">
    <property type="entry name" value="FN3_sf"/>
</dbReference>
<dbReference type="CDD" id="cd00096">
    <property type="entry name" value="Ig"/>
    <property type="match status" value="1"/>
</dbReference>
<dbReference type="Gene3D" id="2.60.40.10">
    <property type="entry name" value="Immunoglobulins"/>
    <property type="match status" value="5"/>
</dbReference>
<dbReference type="PANTHER" id="PTHR23278">
    <property type="entry name" value="SIDESTEP PROTEIN"/>
    <property type="match status" value="1"/>
</dbReference>
<comment type="subcellular location">
    <subcellularLocation>
        <location evidence="1">Membrane</location>
        <topology evidence="1">Single-pass membrane protein</topology>
    </subcellularLocation>
</comment>
<dbReference type="InterPro" id="IPR013106">
    <property type="entry name" value="Ig_V-set"/>
</dbReference>
<keyword evidence="4 6" id="KW-0472">Membrane</keyword>
<dbReference type="Pfam" id="PF13927">
    <property type="entry name" value="Ig_3"/>
    <property type="match status" value="1"/>
</dbReference>
<comment type="caution">
    <text evidence="10">The sequence shown here is derived from an EMBL/GenBank/DDBJ whole genome shotgun (WGS) entry which is preliminary data.</text>
</comment>
<dbReference type="Pfam" id="PF08205">
    <property type="entry name" value="C2-set_2"/>
    <property type="match status" value="1"/>
</dbReference>
<evidence type="ECO:0000256" key="1">
    <source>
        <dbReference type="ARBA" id="ARBA00004167"/>
    </source>
</evidence>
<dbReference type="InterPro" id="IPR003961">
    <property type="entry name" value="FN3_dom"/>
</dbReference>
<gene>
    <name evidence="10" type="ORF">ABEB36_003245</name>
</gene>
<evidence type="ECO:0000256" key="4">
    <source>
        <dbReference type="ARBA" id="ARBA00023136"/>
    </source>
</evidence>
<dbReference type="InterPro" id="IPR013151">
    <property type="entry name" value="Immunoglobulin_dom"/>
</dbReference>
<feature type="domain" description="Ig-like" evidence="8">
    <location>
        <begin position="456"/>
        <end position="531"/>
    </location>
</feature>
<keyword evidence="11" id="KW-1185">Reference proteome</keyword>
<evidence type="ECO:0000256" key="3">
    <source>
        <dbReference type="ARBA" id="ARBA00022989"/>
    </source>
</evidence>
<keyword evidence="7" id="KW-0732">Signal</keyword>
<proteinExistence type="predicted"/>
<dbReference type="InterPro" id="IPR003598">
    <property type="entry name" value="Ig_sub2"/>
</dbReference>
<dbReference type="InterPro" id="IPR003599">
    <property type="entry name" value="Ig_sub"/>
</dbReference>
<keyword evidence="5" id="KW-1015">Disulfide bond</keyword>
<evidence type="ECO:0000259" key="9">
    <source>
        <dbReference type="PROSITE" id="PS50853"/>
    </source>
</evidence>
<dbReference type="SMART" id="SM00409">
    <property type="entry name" value="IG"/>
    <property type="match status" value="5"/>
</dbReference>
<feature type="domain" description="Fibronectin type-III" evidence="9">
    <location>
        <begin position="553"/>
        <end position="647"/>
    </location>
</feature>
<evidence type="ECO:0000313" key="10">
    <source>
        <dbReference type="EMBL" id="KAL1513906.1"/>
    </source>
</evidence>
<protein>
    <submittedName>
        <fullName evidence="10">Uncharacterized protein</fullName>
    </submittedName>
</protein>
<accession>A0ABD1F8K6</accession>
<keyword evidence="3 6" id="KW-1133">Transmembrane helix</keyword>
<feature type="transmembrane region" description="Helical" evidence="6">
    <location>
        <begin position="662"/>
        <end position="685"/>
    </location>
</feature>
<sequence length="859" mass="96065">MWLLKTLLFIFMPQVFCLYNGIQSIEEGGIQSNELDRPIPMEEAHGVLEKKKGLPCNISPRDRQDAVAMVLWFKESIGEPLYSFDVRGRTFKDAKLWSSPSVFGNRAYFRPSTNPATLVIDNIQQSDEGIYRCRVDFKNSPTRNSKVNFTVIVPPEKIHIYDEKRIDKSVLLGPYNEGSDVNLLCEVKGGKPRPRVVWFLENVVIDDSFENRSDGLVVNHLTFPNVGRQHLHARLICQATNNNLVPPETKAVVLDINLKPQSVSILTKEKHVSAEKRYEVECRTSGSRPDAVITWWKGSRPVKRLAKNFAEQNNQSLSILNFVPVIDDDGKYLTCRAENPTIPDSALEDKWRLNVHYVPVVTLKMGSTLNPEDIKEGDDVYFECNIRANPKAHKLSWFHNNMEIFQNVTGGVILSDQSLVLQNVVRSTAGEYTCVATNTEGKGPSNQVKLIVKYAPVCIQEREEVYGALKQETVTLRCRVDANPPVAAFHWTFNNSGDQTDVPVEKYTNEVTSSRLNYTPNTDLDYGTLLCYGENKIGQQKEPCIFQVVIAGRPSQLQNCSLQNQTTNSLQIECVEGYDGGLTQSFDMEVLELPSLRARLNLTTYKAPIFIVDGLDPGSSYRIILYASNKKGRSEATVIDPVTFKGVAKLQGSTSSVPISPLIMGLLGTAAILATGVCLVLAALCRKHYARSCHRPDANSTKHVPMEAVINADDLIVDGSITGIRTPNSSIEHTIAAEAVRNGNNFEVTDPDIIRNQYDPLVVVAERRPIQGFMKVYEYEPPGCREDDDQEDEGEGYAFRHAIAKETHAPNQAIYRSLQRPNRTNTKNPTLITGSQTLTHKYRGPEVVTTSNRIQESCI</sequence>
<dbReference type="Pfam" id="PF07686">
    <property type="entry name" value="V-set"/>
    <property type="match status" value="1"/>
</dbReference>
<evidence type="ECO:0000256" key="5">
    <source>
        <dbReference type="ARBA" id="ARBA00023157"/>
    </source>
</evidence>
<evidence type="ECO:0000256" key="2">
    <source>
        <dbReference type="ARBA" id="ARBA00022692"/>
    </source>
</evidence>
<feature type="signal peptide" evidence="7">
    <location>
        <begin position="1"/>
        <end position="17"/>
    </location>
</feature>
<name>A0ABD1F8K6_HYPHA</name>
<organism evidence="10 11">
    <name type="scientific">Hypothenemus hampei</name>
    <name type="common">Coffee berry borer</name>
    <dbReference type="NCBI Taxonomy" id="57062"/>
    <lineage>
        <taxon>Eukaryota</taxon>
        <taxon>Metazoa</taxon>
        <taxon>Ecdysozoa</taxon>
        <taxon>Arthropoda</taxon>
        <taxon>Hexapoda</taxon>
        <taxon>Insecta</taxon>
        <taxon>Pterygota</taxon>
        <taxon>Neoptera</taxon>
        <taxon>Endopterygota</taxon>
        <taxon>Coleoptera</taxon>
        <taxon>Polyphaga</taxon>
        <taxon>Cucujiformia</taxon>
        <taxon>Curculionidae</taxon>
        <taxon>Scolytinae</taxon>
        <taxon>Hypothenemus</taxon>
    </lineage>
</organism>
<feature type="domain" description="Ig-like" evidence="8">
    <location>
        <begin position="260"/>
        <end position="354"/>
    </location>
</feature>
<dbReference type="InterPro" id="IPR007110">
    <property type="entry name" value="Ig-like_dom"/>
</dbReference>
<dbReference type="EMBL" id="JBDJPC010000002">
    <property type="protein sequence ID" value="KAL1513906.1"/>
    <property type="molecule type" value="Genomic_DNA"/>
</dbReference>
<dbReference type="GO" id="GO:0016020">
    <property type="term" value="C:membrane"/>
    <property type="evidence" value="ECO:0007669"/>
    <property type="project" value="UniProtKB-SubCell"/>
</dbReference>
<dbReference type="InterPro" id="IPR036179">
    <property type="entry name" value="Ig-like_dom_sf"/>
</dbReference>